<name>A0ACD1I2C6_9EURO</name>
<keyword evidence="2" id="KW-1185">Reference proteome</keyword>
<gene>
    <name evidence="1" type="ORF">BO79DRAFT_259206</name>
</gene>
<dbReference type="Proteomes" id="UP000249748">
    <property type="component" value="Unassembled WGS sequence"/>
</dbReference>
<organism evidence="1 2">
    <name type="scientific">Aspergillus costaricaensis CBS 115574</name>
    <dbReference type="NCBI Taxonomy" id="1448317"/>
    <lineage>
        <taxon>Eukaryota</taxon>
        <taxon>Fungi</taxon>
        <taxon>Dikarya</taxon>
        <taxon>Ascomycota</taxon>
        <taxon>Pezizomycotina</taxon>
        <taxon>Eurotiomycetes</taxon>
        <taxon>Eurotiomycetidae</taxon>
        <taxon>Eurotiales</taxon>
        <taxon>Aspergillaceae</taxon>
        <taxon>Aspergillus</taxon>
        <taxon>Aspergillus subgen. Circumdati</taxon>
    </lineage>
</organism>
<reference evidence="1" key="1">
    <citation type="submission" date="2018-02" db="EMBL/GenBank/DDBJ databases">
        <title>The genomes of Aspergillus section Nigri reveals drivers in fungal speciation.</title>
        <authorList>
            <consortium name="DOE Joint Genome Institute"/>
            <person name="Vesth T.C."/>
            <person name="Nybo J."/>
            <person name="Theobald S."/>
            <person name="Brandl J."/>
            <person name="Frisvad J.C."/>
            <person name="Nielsen K.F."/>
            <person name="Lyhne E.K."/>
            <person name="Kogle M.E."/>
            <person name="Kuo A."/>
            <person name="Riley R."/>
            <person name="Clum A."/>
            <person name="Nolan M."/>
            <person name="Lipzen A."/>
            <person name="Salamov A."/>
            <person name="Henrissat B."/>
            <person name="Wiebenga A."/>
            <person name="De vries R.P."/>
            <person name="Grigoriev I.V."/>
            <person name="Mortensen U.H."/>
            <person name="Andersen M.R."/>
            <person name="Baker S.E."/>
        </authorList>
    </citation>
    <scope>NUCLEOTIDE SEQUENCE</scope>
    <source>
        <strain evidence="1">CBS 115574</strain>
    </source>
</reference>
<dbReference type="EMBL" id="KZ824574">
    <property type="protein sequence ID" value="RAK84429.1"/>
    <property type="molecule type" value="Genomic_DNA"/>
</dbReference>
<sequence length="680" mass="76311">MVSSSLHWIWSMLSTAVATLIILGSLIPATVRYTENTAEVHRILEIFRGRGQLFVETFPPLSYHLAAANRSWLLEWIVGGAHTFFVWTIFYTSHPLRSGGSVGTLSAVLLSAGLYFQSSAGYPYIYDQDGINALARSRALGETVALCIVLWARARTGPLRRLNSAGVFDCLLVICMCLGLSIKAGIYCLAVLNVHRLSWSWSSLADPQRHPVSIAYSFVAGCILRGVVLAATLIGIFALTFPLSETSLGGNYNLHYLSASLRRELRPAMGAYSPGISELEGRSFPVLSLVPRAPISLYLPRAGFLWSDELAWDIHSHKFNRKATPRSWRQTSTIDAVEEHITHVNNSSSRVIFSDEFNTVGPWFFDQVLAGEYDPSDPVVAARIWPGQLVYLRQFETGEYVTASMDGVTLSDLYDNNLDDETSWFFMDTEKSSFCGYSADTQASALSEWQILYDTHQDKGVRLWNKVANCYLATSYRTYPNMHARDSNDTILETLHLQLEACCTYPPSRAASTFHVVDGVSKSLRPSTTWLPPFTGRLALYEKRLRAHGAFTIDMVSAMWNLFSFHRRHAHLQDMSVNLKELHIGVPYSQNWSYVFQTFIICGVLLHLGQLFHAQRTHTPARKSHLSNESDPMPQVQLWYLVAHLAKTVVGSDDLWQCHFELGLAWVTIVDGVNLVVHRK</sequence>
<accession>A0ACD1I2C6</accession>
<evidence type="ECO:0000313" key="1">
    <source>
        <dbReference type="EMBL" id="RAK84429.1"/>
    </source>
</evidence>
<evidence type="ECO:0000313" key="2">
    <source>
        <dbReference type="Proteomes" id="UP000249748"/>
    </source>
</evidence>
<proteinExistence type="predicted"/>
<protein>
    <submittedName>
        <fullName evidence="1">Uncharacterized protein</fullName>
    </submittedName>
</protein>